<evidence type="ECO:0000313" key="1">
    <source>
        <dbReference type="EMBL" id="MBS2548607.1"/>
    </source>
</evidence>
<evidence type="ECO:0000313" key="2">
    <source>
        <dbReference type="Proteomes" id="UP000730482"/>
    </source>
</evidence>
<sequence length="222" mass="24181">MIDVELVLPAGWAVLPTAPDTERVRKWAIDGIIGRALPATLPRDRAEPWRRELRKQLTASTDEASRQGARWVVMPLREFNSTRIPGSMLITILEDQDPQDPEQLLASILDDAGPDGSCVDIGGATAARISAVIHQEMYGRDTVGVRVSYYLPHPARPGVWGLMTFSVLAGADVDDPVVRAIVFLFDTIAATLRWVERDAAPTQDEVLAMVTATVAELEGVAS</sequence>
<dbReference type="RefSeq" id="WP_212010188.1">
    <property type="nucleotide sequence ID" value="NZ_JAAFYZ010000052.1"/>
</dbReference>
<protein>
    <submittedName>
        <fullName evidence="1">Uncharacterized protein</fullName>
    </submittedName>
</protein>
<gene>
    <name evidence="1" type="ORF">KGQ19_17200</name>
</gene>
<keyword evidence="2" id="KW-1185">Reference proteome</keyword>
<accession>A0ABS5KRD2</accession>
<proteinExistence type="predicted"/>
<name>A0ABS5KRD2_9ACTN</name>
<dbReference type="EMBL" id="JAAFYZ010000052">
    <property type="protein sequence ID" value="MBS2548607.1"/>
    <property type="molecule type" value="Genomic_DNA"/>
</dbReference>
<organism evidence="1 2">
    <name type="scientific">Catenulispora pinistramenti</name>
    <dbReference type="NCBI Taxonomy" id="2705254"/>
    <lineage>
        <taxon>Bacteria</taxon>
        <taxon>Bacillati</taxon>
        <taxon>Actinomycetota</taxon>
        <taxon>Actinomycetes</taxon>
        <taxon>Catenulisporales</taxon>
        <taxon>Catenulisporaceae</taxon>
        <taxon>Catenulispora</taxon>
    </lineage>
</organism>
<reference evidence="1 2" key="1">
    <citation type="submission" date="2020-02" db="EMBL/GenBank/DDBJ databases">
        <title>Acidophilic actinobacteria isolated from forest soil.</title>
        <authorList>
            <person name="Golinska P."/>
        </authorList>
    </citation>
    <scope>NUCLEOTIDE SEQUENCE [LARGE SCALE GENOMIC DNA]</scope>
    <source>
        <strain evidence="1 2">NL8</strain>
    </source>
</reference>
<dbReference type="Proteomes" id="UP000730482">
    <property type="component" value="Unassembled WGS sequence"/>
</dbReference>
<comment type="caution">
    <text evidence="1">The sequence shown here is derived from an EMBL/GenBank/DDBJ whole genome shotgun (WGS) entry which is preliminary data.</text>
</comment>